<feature type="compositionally biased region" description="Basic and acidic residues" evidence="2">
    <location>
        <begin position="679"/>
        <end position="689"/>
    </location>
</feature>
<name>A0A6I1HYM2_9BURK</name>
<evidence type="ECO:0000256" key="1">
    <source>
        <dbReference type="SAM" id="Coils"/>
    </source>
</evidence>
<dbReference type="Pfam" id="PF06791">
    <property type="entry name" value="TMP_2"/>
    <property type="match status" value="1"/>
</dbReference>
<feature type="coiled-coil region" evidence="1">
    <location>
        <begin position="374"/>
        <end position="409"/>
    </location>
</feature>
<feature type="coiled-coil region" evidence="1">
    <location>
        <begin position="1224"/>
        <end position="1261"/>
    </location>
</feature>
<dbReference type="Proteomes" id="UP000468717">
    <property type="component" value="Unassembled WGS sequence"/>
</dbReference>
<dbReference type="PANTHER" id="PTHR34491">
    <property type="entry name" value="A-TYPE INCLUSION PROTEIN, PUTATIVE-RELATED"/>
    <property type="match status" value="1"/>
</dbReference>
<accession>A0A6I1HYM2</accession>
<dbReference type="EMBL" id="WFLI01000019">
    <property type="protein sequence ID" value="KAB8063705.1"/>
    <property type="molecule type" value="Genomic_DNA"/>
</dbReference>
<proteinExistence type="predicted"/>
<evidence type="ECO:0000313" key="5">
    <source>
        <dbReference type="Proteomes" id="UP000468717"/>
    </source>
</evidence>
<gene>
    <name evidence="4" type="ORF">GCN75_16780</name>
</gene>
<dbReference type="PANTHER" id="PTHR34491:SF156">
    <property type="entry name" value="KINESIN MOTOR DOMAIN-CONTAINING PROTEIN"/>
    <property type="match status" value="1"/>
</dbReference>
<protein>
    <recommendedName>
        <fullName evidence="3">Bacteriophage tail tape measure N-terminal domain-containing protein</fullName>
    </recommendedName>
</protein>
<keyword evidence="1" id="KW-0175">Coiled coil</keyword>
<evidence type="ECO:0000313" key="4">
    <source>
        <dbReference type="EMBL" id="KAB8063705.1"/>
    </source>
</evidence>
<evidence type="ECO:0000256" key="2">
    <source>
        <dbReference type="SAM" id="MobiDB-lite"/>
    </source>
</evidence>
<keyword evidence="5" id="KW-1185">Reference proteome</keyword>
<feature type="compositionally biased region" description="Basic and acidic residues" evidence="2">
    <location>
        <begin position="602"/>
        <end position="628"/>
    </location>
</feature>
<feature type="coiled-coil region" evidence="1">
    <location>
        <begin position="1483"/>
        <end position="1510"/>
    </location>
</feature>
<feature type="region of interest" description="Disordered" evidence="2">
    <location>
        <begin position="600"/>
        <end position="628"/>
    </location>
</feature>
<feature type="region of interest" description="Disordered" evidence="2">
    <location>
        <begin position="678"/>
        <end position="697"/>
    </location>
</feature>
<evidence type="ECO:0000259" key="3">
    <source>
        <dbReference type="Pfam" id="PF06791"/>
    </source>
</evidence>
<sequence>MRGFFYGPTMPDITEILIVVNTAEVRAGTQAISDLAAASGEAGQQVQDVNARMRDSEQVMRAQAEAVRAAADASRVLGDESSDASDALFKGMTAVEGFARASLKIGEGGMNADIGKIKDGLGELANASGLTELAITRLGAGPVLALQMLAEAAAFAANAYVKGQQESDNFARAMQLTGNSAGITEGQFNDMVRSVAKLENVGMGEARVALQTLLETGEFTGEAMLSVGAAAVAAAQRTNRPAGEVAANFATMAGGVVNWVDTHAEVYRTLDASQYQHIKTLEEEGKTQEAMIATAKSYNEELKKRGENLSFVGAAMREINTLQSNASDSVNGVGRRTTADDKILRHDESVELLKATGHTSLDTHEGMGISGKQLEQVLEQMAKVRQVLVNQQTQERKVADAQLATQEKNDAEKEAKKGIDAITKIYARKISQESAVIENYNKHVATLKGTPLAVPVAEQEKMLASIHAAFKVASPPPAFGSDDREAKRAGQLQAIQSELRLKTEGFEQSAKLDELYRKGGALSDEQYFERRQNAIRERGKAEADAYQKQIDVLSAFQPKMPQAIQENKNKIAEVGAAKARVEPKMQAELAQLEEIARQQAADTRKKQEDDAKAKTAKDRADAKAADEQQWKEAADGAKALGDALEKAFGKVGGTIGKVTAALVDHKKAQQDIQRTLANAKEDAKEDEPAKIAAKSKAQLDSTQAQMKGYSDMAGAAAGFFDEQSAGYKALTTVSQVFHAAEVAMTLAELVPKGISAVLSQGTGDPYTAFGRMAAMAAIVAGLGVAIGGGGGGNVDVAKERQKANGTGTVLGDSSAKSDSIARSLAIMEKNSGLGLAHTISMDNSLRKLAAGIGNLANLLARESVATGAGGAAAGVQTGTKVLGGTMGVLAGTSAGGLGGAMLGTYLGMGMAAIGGPLGLVLGSVVGAVLGSVVSKLFNTSKTVVDQGITGKAMSLGQIEDIGFTTQSYADVNTKKKALGITYSNKNKTETAAMSDDVNKQFTMIIVSMGNAIRGAANVMGVAGGDFNARMDSFKVDLGKISLKGLSAEEQQKALETAFSALGDKMADAGVAGLRDFAKIGEGAFETLNRIANDFQQVSDVLFVLGKTFSVTGMAAVKLSEDLIDTAGGLEKLTSGTSYFYENFLSESERMAPITKSVNDAMGKLSLGGVTTMDGFKAAVLSAADGVAIGKEGSAELYVALLSLAEPFKKAADYAASLAGATGELAEVSKTASEIASERRDLQQQLNQLTQSEAQLLAAQRASIAEGNRGLFDQIQAVKAVTSAKDALAKAYETESAAAKSALEKSKSWVTTLNGLNSSMALGAQSTLTPEQKYAEARAQFEKTLAAANAGDATAQSGLSAAEQAFLTASQVVNASDARYAADYARVVEANKEALKWAAAQVDVQQASLDALNAQVSGLIKINDSVLTVAQAIAGLRAAMGGAADLGVQFSNPPAVAALAAMTSPVTAAVFDPVRYSSSANVGADVLVAEIRGLREDNQAMRAELEGLRADQRAQTGATIQATVESNAHAARTVVDGVDKSSRASAWANAVKGEYA</sequence>
<organism evidence="4 5">
    <name type="scientific">Janthinobacterium violaceinigrum</name>
    <dbReference type="NCBI Taxonomy" id="2654252"/>
    <lineage>
        <taxon>Bacteria</taxon>
        <taxon>Pseudomonadati</taxon>
        <taxon>Pseudomonadota</taxon>
        <taxon>Betaproteobacteria</taxon>
        <taxon>Burkholderiales</taxon>
        <taxon>Oxalobacteraceae</taxon>
        <taxon>Janthinobacterium</taxon>
    </lineage>
</organism>
<dbReference type="InterPro" id="IPR009628">
    <property type="entry name" value="Phage_tape_measure_N"/>
</dbReference>
<feature type="domain" description="Bacteriophage tail tape measure N-terminal" evidence="3">
    <location>
        <begin position="115"/>
        <end position="279"/>
    </location>
</feature>
<reference evidence="4 5" key="1">
    <citation type="submission" date="2019-10" db="EMBL/GenBank/DDBJ databases">
        <title>Three novel species isolated from a subtropical stream in China.</title>
        <authorList>
            <person name="Lu H."/>
        </authorList>
    </citation>
    <scope>NUCLEOTIDE SEQUENCE [LARGE SCALE GENOMIC DNA]</scope>
    <source>
        <strain evidence="4 5">FT13W</strain>
    </source>
</reference>
<comment type="caution">
    <text evidence="4">The sequence shown here is derived from an EMBL/GenBank/DDBJ whole genome shotgun (WGS) entry which is preliminary data.</text>
</comment>